<dbReference type="InterPro" id="IPR011051">
    <property type="entry name" value="RmlC_Cupin_sf"/>
</dbReference>
<protein>
    <submittedName>
        <fullName evidence="2">Cupin domain-containing protein</fullName>
    </submittedName>
</protein>
<dbReference type="Gene3D" id="2.60.120.10">
    <property type="entry name" value="Jelly Rolls"/>
    <property type="match status" value="1"/>
</dbReference>
<accession>A0AAE3KJ51</accession>
<evidence type="ECO:0000313" key="2">
    <source>
        <dbReference type="EMBL" id="MCP2169911.1"/>
    </source>
</evidence>
<evidence type="ECO:0000259" key="1">
    <source>
        <dbReference type="Pfam" id="PF07883"/>
    </source>
</evidence>
<name>A0AAE3KJ51_9PSEU</name>
<dbReference type="AlphaFoldDB" id="A0AAE3KJ51"/>
<reference evidence="2" key="1">
    <citation type="submission" date="2022-06" db="EMBL/GenBank/DDBJ databases">
        <title>Genomic Encyclopedia of Archaeal and Bacterial Type Strains, Phase II (KMG-II): from individual species to whole genera.</title>
        <authorList>
            <person name="Goeker M."/>
        </authorList>
    </citation>
    <scope>NUCLEOTIDE SEQUENCE</scope>
    <source>
        <strain evidence="2">DSM 43935</strain>
    </source>
</reference>
<sequence length="167" mass="17868">MTTTDLNGQAAVLVRAGQAERLTDGPGSLITLFADSDSTGGVLTSNRATLGREAAGTPVHFHTRATEFFFVLDGALQVLAGEQLLTLHQGDFLTVPPRLPHAFAPAPGATADVLVLFSPGMARFDYYRLLDRVNRGEASPAEIAASSERYDNHYVDSPIWREARAAG</sequence>
<feature type="domain" description="Cupin type-2" evidence="1">
    <location>
        <begin position="56"/>
        <end position="104"/>
    </location>
</feature>
<keyword evidence="3" id="KW-1185">Reference proteome</keyword>
<gene>
    <name evidence="2" type="ORF">LX83_006797</name>
</gene>
<dbReference type="Proteomes" id="UP001206128">
    <property type="component" value="Unassembled WGS sequence"/>
</dbReference>
<dbReference type="SUPFAM" id="SSF51182">
    <property type="entry name" value="RmlC-like cupins"/>
    <property type="match status" value="1"/>
</dbReference>
<dbReference type="RefSeq" id="WP_253779444.1">
    <property type="nucleotide sequence ID" value="NZ_JAMTCK010000022.1"/>
</dbReference>
<comment type="caution">
    <text evidence="2">The sequence shown here is derived from an EMBL/GenBank/DDBJ whole genome shotgun (WGS) entry which is preliminary data.</text>
</comment>
<proteinExistence type="predicted"/>
<dbReference type="PANTHER" id="PTHR36440">
    <property type="entry name" value="PUTATIVE (AFU_ORTHOLOGUE AFUA_8G07350)-RELATED"/>
    <property type="match status" value="1"/>
</dbReference>
<evidence type="ECO:0000313" key="3">
    <source>
        <dbReference type="Proteomes" id="UP001206128"/>
    </source>
</evidence>
<organism evidence="2 3">
    <name type="scientific">Goodfellowiella coeruleoviolacea</name>
    <dbReference type="NCBI Taxonomy" id="334858"/>
    <lineage>
        <taxon>Bacteria</taxon>
        <taxon>Bacillati</taxon>
        <taxon>Actinomycetota</taxon>
        <taxon>Actinomycetes</taxon>
        <taxon>Pseudonocardiales</taxon>
        <taxon>Pseudonocardiaceae</taxon>
        <taxon>Goodfellowiella</taxon>
    </lineage>
</organism>
<dbReference type="EMBL" id="JAMTCK010000022">
    <property type="protein sequence ID" value="MCP2169911.1"/>
    <property type="molecule type" value="Genomic_DNA"/>
</dbReference>
<dbReference type="InterPro" id="IPR053146">
    <property type="entry name" value="QDO-like"/>
</dbReference>
<dbReference type="InterPro" id="IPR013096">
    <property type="entry name" value="Cupin_2"/>
</dbReference>
<dbReference type="InterPro" id="IPR014710">
    <property type="entry name" value="RmlC-like_jellyroll"/>
</dbReference>
<dbReference type="Pfam" id="PF07883">
    <property type="entry name" value="Cupin_2"/>
    <property type="match status" value="1"/>
</dbReference>
<dbReference type="PANTHER" id="PTHR36440:SF1">
    <property type="entry name" value="PUTATIVE (AFU_ORTHOLOGUE AFUA_8G07350)-RELATED"/>
    <property type="match status" value="1"/>
</dbReference>